<dbReference type="EMBL" id="AMCI01004907">
    <property type="protein sequence ID" value="EJW97165.1"/>
    <property type="molecule type" value="Genomic_DNA"/>
</dbReference>
<name>J9CB80_9ZZZZ</name>
<comment type="caution">
    <text evidence="1">The sequence shown here is derived from an EMBL/GenBank/DDBJ whole genome shotgun (WGS) entry which is preliminary data.</text>
</comment>
<proteinExistence type="predicted"/>
<dbReference type="AlphaFoldDB" id="J9CB80"/>
<protein>
    <submittedName>
        <fullName evidence="1">Uncharacterized protein</fullName>
    </submittedName>
</protein>
<accession>J9CB80</accession>
<sequence length="34" mass="4160">MGHWFLCCGRWPRFMLWTTWNMRPTRIAFLLSGS</sequence>
<organism evidence="1">
    <name type="scientific">gut metagenome</name>
    <dbReference type="NCBI Taxonomy" id="749906"/>
    <lineage>
        <taxon>unclassified sequences</taxon>
        <taxon>metagenomes</taxon>
        <taxon>organismal metagenomes</taxon>
    </lineage>
</organism>
<evidence type="ECO:0000313" key="1">
    <source>
        <dbReference type="EMBL" id="EJW97165.1"/>
    </source>
</evidence>
<gene>
    <name evidence="1" type="ORF">EVA_14728</name>
</gene>
<reference evidence="1" key="1">
    <citation type="journal article" date="2012" name="PLoS ONE">
        <title>Gene sets for utilization of primary and secondary nutrition supplies in the distal gut of endangered iberian lynx.</title>
        <authorList>
            <person name="Alcaide M."/>
            <person name="Messina E."/>
            <person name="Richter M."/>
            <person name="Bargiela R."/>
            <person name="Peplies J."/>
            <person name="Huws S.A."/>
            <person name="Newbold C.J."/>
            <person name="Golyshin P.N."/>
            <person name="Simon M.A."/>
            <person name="Lopez G."/>
            <person name="Yakimov M.M."/>
            <person name="Ferrer M."/>
        </authorList>
    </citation>
    <scope>NUCLEOTIDE SEQUENCE</scope>
</reference>